<evidence type="ECO:0000313" key="2">
    <source>
        <dbReference type="Proteomes" id="UP001597012"/>
    </source>
</evidence>
<comment type="caution">
    <text evidence="1">The sequence shown here is derived from an EMBL/GenBank/DDBJ whole genome shotgun (WGS) entry which is preliminary data.</text>
</comment>
<reference evidence="2" key="1">
    <citation type="journal article" date="2019" name="Int. J. Syst. Evol. Microbiol.">
        <title>The Global Catalogue of Microorganisms (GCM) 10K type strain sequencing project: providing services to taxonomists for standard genome sequencing and annotation.</title>
        <authorList>
            <consortium name="The Broad Institute Genomics Platform"/>
            <consortium name="The Broad Institute Genome Sequencing Center for Infectious Disease"/>
            <person name="Wu L."/>
            <person name="Ma J."/>
        </authorList>
    </citation>
    <scope>NUCLEOTIDE SEQUENCE [LARGE SCALE GENOMIC DNA]</scope>
    <source>
        <strain evidence="2">CCUG 61948</strain>
    </source>
</reference>
<dbReference type="EMBL" id="JBHTHY010000003">
    <property type="protein sequence ID" value="MFD0796374.1"/>
    <property type="molecule type" value="Genomic_DNA"/>
</dbReference>
<evidence type="ECO:0000313" key="1">
    <source>
        <dbReference type="EMBL" id="MFD0796374.1"/>
    </source>
</evidence>
<accession>A0ABW3B006</accession>
<organism evidence="1 2">
    <name type="scientific">Maribacter chungangensis</name>
    <dbReference type="NCBI Taxonomy" id="1069117"/>
    <lineage>
        <taxon>Bacteria</taxon>
        <taxon>Pseudomonadati</taxon>
        <taxon>Bacteroidota</taxon>
        <taxon>Flavobacteriia</taxon>
        <taxon>Flavobacteriales</taxon>
        <taxon>Flavobacteriaceae</taxon>
        <taxon>Maribacter</taxon>
    </lineage>
</organism>
<protein>
    <submittedName>
        <fullName evidence="1">Uncharacterized protein</fullName>
    </submittedName>
</protein>
<proteinExistence type="predicted"/>
<dbReference type="RefSeq" id="WP_379932132.1">
    <property type="nucleotide sequence ID" value="NZ_JBHTHY010000003.1"/>
</dbReference>
<dbReference type="Proteomes" id="UP001597012">
    <property type="component" value="Unassembled WGS sequence"/>
</dbReference>
<name>A0ABW3B006_9FLAO</name>
<keyword evidence="2" id="KW-1185">Reference proteome</keyword>
<sequence length="90" mass="9975">MNKYSLIWYLKVNYLGASPRGINKKLILNFGASIGVSNPLAVPMTIASPLFQGEVDSDLPIAIGMAGRRRGALLSYTFMVFKIDDDFYIK</sequence>
<gene>
    <name evidence="1" type="ORF">ACFQZJ_02795</name>
</gene>